<comment type="similarity">
    <text evidence="10 12">Belongs to the fluoride channel Fluc/FEX (TC 1.A.43) family.</text>
</comment>
<organism evidence="13 14">
    <name type="scientific">Caldimonas mangrovi</name>
    <dbReference type="NCBI Taxonomy" id="2944811"/>
    <lineage>
        <taxon>Bacteria</taxon>
        <taxon>Pseudomonadati</taxon>
        <taxon>Pseudomonadota</taxon>
        <taxon>Betaproteobacteria</taxon>
        <taxon>Burkholderiales</taxon>
        <taxon>Sphaerotilaceae</taxon>
        <taxon>Caldimonas</taxon>
    </lineage>
</organism>
<comment type="subcellular location">
    <subcellularLocation>
        <location evidence="1 12">Cell membrane</location>
        <topology evidence="1 12">Multi-pass membrane protein</topology>
    </subcellularLocation>
</comment>
<feature type="transmembrane region" description="Helical" evidence="12">
    <location>
        <begin position="66"/>
        <end position="86"/>
    </location>
</feature>
<keyword evidence="9 12" id="KW-0407">Ion channel</keyword>
<keyword evidence="12" id="KW-0813">Transport</keyword>
<sequence>MQQLTLLHAVAVAVGAAGGALLRWLASMWLNPSWSGFPLGTLLVNCVGGLLIGAALMWFSRFPDEFWRLLFVTGFLGGLTTFSAFSLESLHLLQQDEWGMAAAHTAAHVAGALGCAALGFRGLRLLLG</sequence>
<dbReference type="RefSeq" id="WP_251779520.1">
    <property type="nucleotide sequence ID" value="NZ_JAMKFE010000009.1"/>
</dbReference>
<keyword evidence="5 12" id="KW-1133">Transmembrane helix</keyword>
<keyword evidence="4 12" id="KW-0812">Transmembrane</keyword>
<evidence type="ECO:0000256" key="4">
    <source>
        <dbReference type="ARBA" id="ARBA00022692"/>
    </source>
</evidence>
<keyword evidence="3" id="KW-0997">Cell inner membrane</keyword>
<name>A0ABT0YSF6_9BURK</name>
<dbReference type="NCBIfam" id="TIGR00494">
    <property type="entry name" value="crcB"/>
    <property type="match status" value="1"/>
</dbReference>
<evidence type="ECO:0000313" key="14">
    <source>
        <dbReference type="Proteomes" id="UP001165541"/>
    </source>
</evidence>
<comment type="function">
    <text evidence="12">Fluoride-specific ion channel. Important for reducing fluoride concentration in the cell, thus reducing its toxicity.</text>
</comment>
<keyword evidence="12" id="KW-0479">Metal-binding</keyword>
<keyword evidence="7 12" id="KW-0406">Ion transport</keyword>
<dbReference type="NCBIfam" id="NF010792">
    <property type="entry name" value="PRK14196.1"/>
    <property type="match status" value="1"/>
</dbReference>
<evidence type="ECO:0000256" key="8">
    <source>
        <dbReference type="ARBA" id="ARBA00023136"/>
    </source>
</evidence>
<feature type="transmembrane region" description="Helical" evidence="12">
    <location>
        <begin position="35"/>
        <end position="59"/>
    </location>
</feature>
<dbReference type="PANTHER" id="PTHR28259:SF1">
    <property type="entry name" value="FLUORIDE EXPORT PROTEIN 1-RELATED"/>
    <property type="match status" value="1"/>
</dbReference>
<proteinExistence type="inferred from homology"/>
<accession>A0ABT0YSF6</accession>
<evidence type="ECO:0000256" key="11">
    <source>
        <dbReference type="ARBA" id="ARBA00035585"/>
    </source>
</evidence>
<feature type="binding site" evidence="12">
    <location>
        <position position="77"/>
    </location>
    <ligand>
        <name>Na(+)</name>
        <dbReference type="ChEBI" id="CHEBI:29101"/>
        <note>structural</note>
    </ligand>
</feature>
<dbReference type="Proteomes" id="UP001165541">
    <property type="component" value="Unassembled WGS sequence"/>
</dbReference>
<gene>
    <name evidence="12 13" type="primary">crcB</name>
    <name evidence="12" type="synonym">fluC</name>
    <name evidence="13" type="ORF">M8A51_16165</name>
</gene>
<evidence type="ECO:0000256" key="12">
    <source>
        <dbReference type="HAMAP-Rule" id="MF_00454"/>
    </source>
</evidence>
<dbReference type="PANTHER" id="PTHR28259">
    <property type="entry name" value="FLUORIDE EXPORT PROTEIN 1-RELATED"/>
    <property type="match status" value="1"/>
</dbReference>
<evidence type="ECO:0000256" key="1">
    <source>
        <dbReference type="ARBA" id="ARBA00004651"/>
    </source>
</evidence>
<keyword evidence="14" id="KW-1185">Reference proteome</keyword>
<evidence type="ECO:0000256" key="10">
    <source>
        <dbReference type="ARBA" id="ARBA00035120"/>
    </source>
</evidence>
<dbReference type="HAMAP" id="MF_00454">
    <property type="entry name" value="FluC"/>
    <property type="match status" value="1"/>
</dbReference>
<keyword evidence="2 12" id="KW-1003">Cell membrane</keyword>
<comment type="caution">
    <text evidence="13">The sequence shown here is derived from an EMBL/GenBank/DDBJ whole genome shotgun (WGS) entry which is preliminary data.</text>
</comment>
<dbReference type="EMBL" id="JAMKFE010000009">
    <property type="protein sequence ID" value="MCM5681061.1"/>
    <property type="molecule type" value="Genomic_DNA"/>
</dbReference>
<feature type="transmembrane region" description="Helical" evidence="12">
    <location>
        <begin position="98"/>
        <end position="120"/>
    </location>
</feature>
<evidence type="ECO:0000256" key="3">
    <source>
        <dbReference type="ARBA" id="ARBA00022519"/>
    </source>
</evidence>
<evidence type="ECO:0000313" key="13">
    <source>
        <dbReference type="EMBL" id="MCM5681061.1"/>
    </source>
</evidence>
<comment type="catalytic activity">
    <reaction evidence="11">
        <text>fluoride(in) = fluoride(out)</text>
        <dbReference type="Rhea" id="RHEA:76159"/>
        <dbReference type="ChEBI" id="CHEBI:17051"/>
    </reaction>
    <physiologicalReaction direction="left-to-right" evidence="11">
        <dbReference type="Rhea" id="RHEA:76160"/>
    </physiologicalReaction>
</comment>
<evidence type="ECO:0000256" key="9">
    <source>
        <dbReference type="ARBA" id="ARBA00023303"/>
    </source>
</evidence>
<dbReference type="InterPro" id="IPR003691">
    <property type="entry name" value="FluC"/>
</dbReference>
<evidence type="ECO:0000256" key="2">
    <source>
        <dbReference type="ARBA" id="ARBA00022475"/>
    </source>
</evidence>
<evidence type="ECO:0000256" key="5">
    <source>
        <dbReference type="ARBA" id="ARBA00022989"/>
    </source>
</evidence>
<feature type="binding site" evidence="12">
    <location>
        <position position="80"/>
    </location>
    <ligand>
        <name>Na(+)</name>
        <dbReference type="ChEBI" id="CHEBI:29101"/>
        <note>structural</note>
    </ligand>
</feature>
<dbReference type="Pfam" id="PF02537">
    <property type="entry name" value="CRCB"/>
    <property type="match status" value="1"/>
</dbReference>
<protein>
    <recommendedName>
        <fullName evidence="12">Fluoride-specific ion channel FluC</fullName>
    </recommendedName>
</protein>
<reference evidence="13" key="1">
    <citation type="submission" date="2022-05" db="EMBL/GenBank/DDBJ databases">
        <title>Schlegelella sp. nov., isolated from mangrove soil.</title>
        <authorList>
            <person name="Liu Y."/>
            <person name="Ge X."/>
            <person name="Liu W."/>
        </authorList>
    </citation>
    <scope>NUCLEOTIDE SEQUENCE</scope>
    <source>
        <strain evidence="13">S2-27</strain>
    </source>
</reference>
<keyword evidence="8 12" id="KW-0472">Membrane</keyword>
<evidence type="ECO:0000256" key="6">
    <source>
        <dbReference type="ARBA" id="ARBA00023053"/>
    </source>
</evidence>
<keyword evidence="6 12" id="KW-0915">Sodium</keyword>
<evidence type="ECO:0000256" key="7">
    <source>
        <dbReference type="ARBA" id="ARBA00023065"/>
    </source>
</evidence>
<comment type="activity regulation">
    <text evidence="12">Na(+) is not transported, but it plays an essential structural role and its presence is essential for fluoride channel function.</text>
</comment>